<evidence type="ECO:0000256" key="1">
    <source>
        <dbReference type="SAM" id="MobiDB-lite"/>
    </source>
</evidence>
<keyword evidence="4" id="KW-1185">Reference proteome</keyword>
<gene>
    <name evidence="3" type="ORF">B0J13DRAFT_231984</name>
</gene>
<feature type="signal peptide" evidence="2">
    <location>
        <begin position="1"/>
        <end position="20"/>
    </location>
</feature>
<keyword evidence="2" id="KW-0732">Signal</keyword>
<organism evidence="3 4">
    <name type="scientific">Dactylonectria estremocensis</name>
    <dbReference type="NCBI Taxonomy" id="1079267"/>
    <lineage>
        <taxon>Eukaryota</taxon>
        <taxon>Fungi</taxon>
        <taxon>Dikarya</taxon>
        <taxon>Ascomycota</taxon>
        <taxon>Pezizomycotina</taxon>
        <taxon>Sordariomycetes</taxon>
        <taxon>Hypocreomycetidae</taxon>
        <taxon>Hypocreales</taxon>
        <taxon>Nectriaceae</taxon>
        <taxon>Dactylonectria</taxon>
    </lineage>
</organism>
<proteinExistence type="predicted"/>
<dbReference type="EMBL" id="JAGMUU010000004">
    <property type="protein sequence ID" value="KAH7155672.1"/>
    <property type="molecule type" value="Genomic_DNA"/>
</dbReference>
<evidence type="ECO:0008006" key="5">
    <source>
        <dbReference type="Google" id="ProtNLM"/>
    </source>
</evidence>
<evidence type="ECO:0000313" key="4">
    <source>
        <dbReference type="Proteomes" id="UP000717696"/>
    </source>
</evidence>
<comment type="caution">
    <text evidence="3">The sequence shown here is derived from an EMBL/GenBank/DDBJ whole genome shotgun (WGS) entry which is preliminary data.</text>
</comment>
<dbReference type="Proteomes" id="UP000717696">
    <property type="component" value="Unassembled WGS sequence"/>
</dbReference>
<dbReference type="AlphaFoldDB" id="A0A9P9J7V7"/>
<feature type="chain" id="PRO_5040425334" description="Secreted protein" evidence="2">
    <location>
        <begin position="21"/>
        <end position="166"/>
    </location>
</feature>
<accession>A0A9P9J7V7</accession>
<feature type="region of interest" description="Disordered" evidence="1">
    <location>
        <begin position="133"/>
        <end position="154"/>
    </location>
</feature>
<reference evidence="3" key="1">
    <citation type="journal article" date="2021" name="Nat. Commun.">
        <title>Genetic determinants of endophytism in the Arabidopsis root mycobiome.</title>
        <authorList>
            <person name="Mesny F."/>
            <person name="Miyauchi S."/>
            <person name="Thiergart T."/>
            <person name="Pickel B."/>
            <person name="Atanasova L."/>
            <person name="Karlsson M."/>
            <person name="Huettel B."/>
            <person name="Barry K.W."/>
            <person name="Haridas S."/>
            <person name="Chen C."/>
            <person name="Bauer D."/>
            <person name="Andreopoulos W."/>
            <person name="Pangilinan J."/>
            <person name="LaButti K."/>
            <person name="Riley R."/>
            <person name="Lipzen A."/>
            <person name="Clum A."/>
            <person name="Drula E."/>
            <person name="Henrissat B."/>
            <person name="Kohler A."/>
            <person name="Grigoriev I.V."/>
            <person name="Martin F.M."/>
            <person name="Hacquard S."/>
        </authorList>
    </citation>
    <scope>NUCLEOTIDE SEQUENCE</scope>
    <source>
        <strain evidence="3">MPI-CAGE-AT-0021</strain>
    </source>
</reference>
<protein>
    <recommendedName>
        <fullName evidence="5">Secreted protein</fullName>
    </recommendedName>
</protein>
<feature type="compositionally biased region" description="Polar residues" evidence="1">
    <location>
        <begin position="133"/>
        <end position="153"/>
    </location>
</feature>
<sequence>MRKLLDILSSLLCIPVAAQSRLNCSASSDNPSQHRPVFPKPMRDKFLNTAAVAHGVSLSPLPLLVGLCQVRVNHCHAQGRAYRMSSWAYMRASQSGRSKPGGRRSVDEFGPVRASTHDPVALVPCPATPSLELPSSTGRVLGQHPTSAASPLQTLAPHHHHMMLAL</sequence>
<evidence type="ECO:0000313" key="3">
    <source>
        <dbReference type="EMBL" id="KAH7155672.1"/>
    </source>
</evidence>
<name>A0A9P9J7V7_9HYPO</name>
<evidence type="ECO:0000256" key="2">
    <source>
        <dbReference type="SAM" id="SignalP"/>
    </source>
</evidence>